<dbReference type="NCBIfam" id="NF003077">
    <property type="entry name" value="PRK04000.1"/>
    <property type="match status" value="1"/>
</dbReference>
<dbReference type="EMBL" id="JAGVWF010000058">
    <property type="protein sequence ID" value="MBS3059581.1"/>
    <property type="molecule type" value="Genomic_DNA"/>
</dbReference>
<evidence type="ECO:0000256" key="7">
    <source>
        <dbReference type="ARBA" id="ARBA00022842"/>
    </source>
</evidence>
<keyword evidence="4" id="KW-0479">Metal-binding</keyword>
<dbReference type="GO" id="GO:0005525">
    <property type="term" value="F:GTP binding"/>
    <property type="evidence" value="ECO:0007669"/>
    <property type="project" value="UniProtKB-KW"/>
</dbReference>
<dbReference type="CDD" id="cd03688">
    <property type="entry name" value="eIF2_gamma_II"/>
    <property type="match status" value="1"/>
</dbReference>
<dbReference type="GO" id="GO:0000049">
    <property type="term" value="F:tRNA binding"/>
    <property type="evidence" value="ECO:0007669"/>
    <property type="project" value="InterPro"/>
</dbReference>
<evidence type="ECO:0000256" key="8">
    <source>
        <dbReference type="ARBA" id="ARBA00022917"/>
    </source>
</evidence>
<dbReference type="Gene3D" id="2.40.30.10">
    <property type="entry name" value="Translation factors"/>
    <property type="match status" value="2"/>
</dbReference>
<evidence type="ECO:0000313" key="14">
    <source>
        <dbReference type="Proteomes" id="UP000577419"/>
    </source>
</evidence>
<comment type="caution">
    <text evidence="12">The sequence shown here is derived from an EMBL/GenBank/DDBJ whole genome shotgun (WGS) entry which is preliminary data.</text>
</comment>
<sequence>MKEATQAEINIGMIGHVDHGKTSLVQALTGKWADTHSEELKKGISIRLGYADASFYRCENCKGSESYSNKEKCPNCGKKGTLLRKVSFVDAPGHETLMATMLSGASLMHGAILVIAANEHCPQPRTVEHLMALSITDTKDIIVVQNKIDLVSKEAAEENFKQIKGFLKDYGYESAPIIPIAAHFGTNVDLLIETIEKTIKTPKFDSSKELKMYVVRSFDVNKPGTKPSELNGGVIGGSILQGELIEGSEIEITPGLEDKNILTKAVALSVSEGRIRKAKPGGLIAVQTLLDPNLTKSDLMRGQIVSKTGKMPAPTRQLRLEVYALKRLLSKSLGEVKVNDLLVLTVGTMTGVGNVVKQSGKNEFEVALKNSVVIEKGQKVAISKRDGSSWRLAAYGISK</sequence>
<dbReference type="GO" id="GO:0005829">
    <property type="term" value="C:cytosol"/>
    <property type="evidence" value="ECO:0007669"/>
    <property type="project" value="TreeGrafter"/>
</dbReference>
<keyword evidence="7" id="KW-0460">Magnesium</keyword>
<evidence type="ECO:0000256" key="3">
    <source>
        <dbReference type="ARBA" id="ARBA00022540"/>
    </source>
</evidence>
<dbReference type="AlphaFoldDB" id="A0A7J4IS76"/>
<dbReference type="InterPro" id="IPR015256">
    <property type="entry name" value="eIF2g_C"/>
</dbReference>
<dbReference type="InterPro" id="IPR044128">
    <property type="entry name" value="eIF2g_GTP-bd"/>
</dbReference>
<name>A0A7J4IS76_9ARCH</name>
<dbReference type="InterPro" id="IPR005225">
    <property type="entry name" value="Small_GTP-bd"/>
</dbReference>
<dbReference type="PRINTS" id="PR00315">
    <property type="entry name" value="ELONGATNFCT"/>
</dbReference>
<dbReference type="GO" id="GO:0003743">
    <property type="term" value="F:translation initiation factor activity"/>
    <property type="evidence" value="ECO:0007669"/>
    <property type="project" value="UniProtKB-KW"/>
</dbReference>
<reference evidence="13" key="2">
    <citation type="submission" date="2021-03" db="EMBL/GenBank/DDBJ databases">
        <authorList>
            <person name="Jaffe A."/>
        </authorList>
    </citation>
    <scope>NUCLEOTIDE SEQUENCE</scope>
    <source>
        <strain evidence="13">RIFCSPHIGHO2_01_FULL_GW2011_AR10_43_9</strain>
    </source>
</reference>
<dbReference type="EMBL" id="DUFG01000017">
    <property type="protein sequence ID" value="HIH08371.1"/>
    <property type="molecule type" value="Genomic_DNA"/>
</dbReference>
<dbReference type="PROSITE" id="PS51722">
    <property type="entry name" value="G_TR_2"/>
    <property type="match status" value="1"/>
</dbReference>
<reference evidence="14" key="1">
    <citation type="journal article" date="2020" name="bioRxiv">
        <title>A rank-normalized archaeal taxonomy based on genome phylogeny resolves widespread incomplete and uneven classifications.</title>
        <authorList>
            <person name="Rinke C."/>
            <person name="Chuvochina M."/>
            <person name="Mussig A.J."/>
            <person name="Chaumeil P.-A."/>
            <person name="Waite D.W."/>
            <person name="Whitman W.B."/>
            <person name="Parks D.H."/>
            <person name="Hugenholtz P."/>
        </authorList>
    </citation>
    <scope>NUCLEOTIDE SEQUENCE [LARGE SCALE GENOMIC DNA]</scope>
</reference>
<evidence type="ECO:0000256" key="6">
    <source>
        <dbReference type="ARBA" id="ARBA00022801"/>
    </source>
</evidence>
<dbReference type="PANTHER" id="PTHR42854">
    <property type="entry name" value="EUKARYOTIC TRANSLATION INITIATION FACTOR 2 SUBUNIT 3 FAMILY MEMBER"/>
    <property type="match status" value="1"/>
</dbReference>
<dbReference type="SUPFAM" id="SSF50465">
    <property type="entry name" value="EF-Tu/eEF-1alpha/eIF2-gamma C-terminal domain"/>
    <property type="match status" value="1"/>
</dbReference>
<dbReference type="NCBIfam" id="TIGR00231">
    <property type="entry name" value="small_GTP"/>
    <property type="match status" value="1"/>
</dbReference>
<dbReference type="SUPFAM" id="SSF52540">
    <property type="entry name" value="P-loop containing nucleoside triphosphate hydrolases"/>
    <property type="match status" value="1"/>
</dbReference>
<comment type="similarity">
    <text evidence="1">Belongs to the TRAFAC class translation factor GTPase superfamily. Classic translation factor GTPase family. EIF2G subfamily.</text>
</comment>
<dbReference type="Proteomes" id="UP000577419">
    <property type="component" value="Unassembled WGS sequence"/>
</dbReference>
<protein>
    <recommendedName>
        <fullName evidence="2">protein-synthesizing GTPase</fullName>
        <ecNumber evidence="2">3.6.5.3</ecNumber>
    </recommendedName>
</protein>
<keyword evidence="5" id="KW-0547">Nucleotide-binding</keyword>
<dbReference type="SUPFAM" id="SSF50447">
    <property type="entry name" value="Translation proteins"/>
    <property type="match status" value="1"/>
</dbReference>
<proteinExistence type="inferred from homology"/>
<gene>
    <name evidence="12" type="ORF">HA237_03305</name>
    <name evidence="13" type="ORF">J4224_04120</name>
</gene>
<dbReference type="Pfam" id="PF09173">
    <property type="entry name" value="eIF2_C"/>
    <property type="match status" value="1"/>
</dbReference>
<dbReference type="InterPro" id="IPR022424">
    <property type="entry name" value="TIF2_gsu"/>
</dbReference>
<keyword evidence="6" id="KW-0378">Hydrolase</keyword>
<dbReference type="EC" id="3.6.5.3" evidence="2"/>
<dbReference type="GO" id="GO:0046872">
    <property type="term" value="F:metal ion binding"/>
    <property type="evidence" value="ECO:0007669"/>
    <property type="project" value="UniProtKB-KW"/>
</dbReference>
<reference evidence="13" key="3">
    <citation type="submission" date="2021-05" db="EMBL/GenBank/DDBJ databases">
        <title>Protein family content uncovers lineage relationships and bacterial pathway maintenance mechanisms in DPANN archaea.</title>
        <authorList>
            <person name="Castelle C.J."/>
            <person name="Meheust R."/>
            <person name="Jaffe A.L."/>
            <person name="Seitz K."/>
            <person name="Gong X."/>
            <person name="Baker B.J."/>
            <person name="Banfield J.F."/>
        </authorList>
    </citation>
    <scope>NUCLEOTIDE SEQUENCE</scope>
    <source>
        <strain evidence="13">RIFCSPHIGHO2_01_FULL_GW2011_AR10_43_9</strain>
    </source>
</reference>
<evidence type="ECO:0000256" key="2">
    <source>
        <dbReference type="ARBA" id="ARBA00011986"/>
    </source>
</evidence>
<dbReference type="GO" id="GO:0001731">
    <property type="term" value="P:formation of translation preinitiation complex"/>
    <property type="evidence" value="ECO:0007669"/>
    <property type="project" value="TreeGrafter"/>
</dbReference>
<organism evidence="12 14">
    <name type="scientific">Candidatus Iainarchaeum sp</name>
    <dbReference type="NCBI Taxonomy" id="3101447"/>
    <lineage>
        <taxon>Archaea</taxon>
        <taxon>Candidatus Iainarchaeota</taxon>
        <taxon>Candidatus Iainarchaeia</taxon>
        <taxon>Candidatus Iainarchaeales</taxon>
        <taxon>Candidatus Iainarchaeaceae</taxon>
        <taxon>Candidatus Iainarchaeum</taxon>
    </lineage>
</organism>
<evidence type="ECO:0000313" key="12">
    <source>
        <dbReference type="EMBL" id="HIH08371.1"/>
    </source>
</evidence>
<keyword evidence="3 12" id="KW-0396">Initiation factor</keyword>
<dbReference type="Gene3D" id="3.40.50.300">
    <property type="entry name" value="P-loop containing nucleotide triphosphate hydrolases"/>
    <property type="match status" value="1"/>
</dbReference>
<keyword evidence="8" id="KW-0648">Protein biosynthesis</keyword>
<feature type="domain" description="Tr-type G" evidence="11">
    <location>
        <begin position="6"/>
        <end position="203"/>
    </location>
</feature>
<evidence type="ECO:0000256" key="1">
    <source>
        <dbReference type="ARBA" id="ARBA00005388"/>
    </source>
</evidence>
<dbReference type="Pfam" id="PF00009">
    <property type="entry name" value="GTP_EFTU"/>
    <property type="match status" value="1"/>
</dbReference>
<dbReference type="InterPro" id="IPR027417">
    <property type="entry name" value="P-loop_NTPase"/>
</dbReference>
<dbReference type="NCBIfam" id="TIGR03680">
    <property type="entry name" value="eif2g_arch"/>
    <property type="match status" value="1"/>
</dbReference>
<dbReference type="CDD" id="cd01888">
    <property type="entry name" value="eIF2_gamma"/>
    <property type="match status" value="1"/>
</dbReference>
<dbReference type="Proteomes" id="UP000683213">
    <property type="component" value="Unassembled WGS sequence"/>
</dbReference>
<evidence type="ECO:0000259" key="11">
    <source>
        <dbReference type="PROSITE" id="PS51722"/>
    </source>
</evidence>
<evidence type="ECO:0000313" key="13">
    <source>
        <dbReference type="EMBL" id="MBS3059581.1"/>
    </source>
</evidence>
<evidence type="ECO:0000256" key="10">
    <source>
        <dbReference type="ARBA" id="ARBA00048107"/>
    </source>
</evidence>
<accession>A0A7J4IS76</accession>
<dbReference type="PANTHER" id="PTHR42854:SF3">
    <property type="entry name" value="EUKARYOTIC TRANSLATION INITIATION FACTOR 2 SUBUNIT 3-RELATED"/>
    <property type="match status" value="1"/>
</dbReference>
<evidence type="ECO:0000256" key="4">
    <source>
        <dbReference type="ARBA" id="ARBA00022723"/>
    </source>
</evidence>
<evidence type="ECO:0000256" key="9">
    <source>
        <dbReference type="ARBA" id="ARBA00023134"/>
    </source>
</evidence>
<dbReference type="InterPro" id="IPR044127">
    <property type="entry name" value="eIF2g_dom_2"/>
</dbReference>
<dbReference type="GO" id="GO:0003924">
    <property type="term" value="F:GTPase activity"/>
    <property type="evidence" value="ECO:0007669"/>
    <property type="project" value="InterPro"/>
</dbReference>
<dbReference type="FunFam" id="3.40.50.300:FF:000065">
    <property type="entry name" value="Eukaryotic translation initiation factor 2 subunit gamma"/>
    <property type="match status" value="1"/>
</dbReference>
<dbReference type="InterPro" id="IPR009001">
    <property type="entry name" value="Transl_elong_EF1A/Init_IF2_C"/>
</dbReference>
<dbReference type="InterPro" id="IPR009000">
    <property type="entry name" value="Transl_B-barrel_sf"/>
</dbReference>
<dbReference type="InterPro" id="IPR000795">
    <property type="entry name" value="T_Tr_GTP-bd_dom"/>
</dbReference>
<dbReference type="InterPro" id="IPR050543">
    <property type="entry name" value="eIF2G"/>
</dbReference>
<keyword evidence="9" id="KW-0342">GTP-binding</keyword>
<comment type="catalytic activity">
    <reaction evidence="10">
        <text>GTP + H2O = GDP + phosphate + H(+)</text>
        <dbReference type="Rhea" id="RHEA:19669"/>
        <dbReference type="ChEBI" id="CHEBI:15377"/>
        <dbReference type="ChEBI" id="CHEBI:15378"/>
        <dbReference type="ChEBI" id="CHEBI:37565"/>
        <dbReference type="ChEBI" id="CHEBI:43474"/>
        <dbReference type="ChEBI" id="CHEBI:58189"/>
        <dbReference type="EC" id="3.6.5.3"/>
    </reaction>
</comment>
<evidence type="ECO:0000256" key="5">
    <source>
        <dbReference type="ARBA" id="ARBA00022741"/>
    </source>
</evidence>